<dbReference type="InterPro" id="IPR035500">
    <property type="entry name" value="NHR-like_dom_sf"/>
</dbReference>
<comment type="caution">
    <text evidence="11">The sequence shown here is derived from an EMBL/GenBank/DDBJ whole genome shotgun (WGS) entry which is preliminary data.</text>
</comment>
<keyword evidence="2" id="KW-0863">Zinc-finger</keyword>
<evidence type="ECO:0000256" key="6">
    <source>
        <dbReference type="ARBA" id="ARBA00023163"/>
    </source>
</evidence>
<feature type="non-terminal residue" evidence="11">
    <location>
        <position position="1"/>
    </location>
</feature>
<feature type="domain" description="Nuclear receptor" evidence="9">
    <location>
        <begin position="1"/>
        <end position="56"/>
    </location>
</feature>
<dbReference type="SMART" id="SM00399">
    <property type="entry name" value="ZnF_C4"/>
    <property type="match status" value="1"/>
</dbReference>
<dbReference type="GO" id="GO:0005634">
    <property type="term" value="C:nucleus"/>
    <property type="evidence" value="ECO:0007669"/>
    <property type="project" value="TreeGrafter"/>
</dbReference>
<dbReference type="Proteomes" id="UP001328107">
    <property type="component" value="Unassembled WGS sequence"/>
</dbReference>
<dbReference type="EMBL" id="BTRK01000004">
    <property type="protein sequence ID" value="GMR46534.1"/>
    <property type="molecule type" value="Genomic_DNA"/>
</dbReference>
<reference evidence="12" key="1">
    <citation type="submission" date="2022-10" db="EMBL/GenBank/DDBJ databases">
        <title>Genome assembly of Pristionchus species.</title>
        <authorList>
            <person name="Yoshida K."/>
            <person name="Sommer R.J."/>
        </authorList>
    </citation>
    <scope>NUCLEOTIDE SEQUENCE [LARGE SCALE GENOMIC DNA]</scope>
    <source>
        <strain evidence="12">RS5460</strain>
    </source>
</reference>
<keyword evidence="8" id="KW-0539">Nucleus</keyword>
<keyword evidence="5" id="KW-0238">DNA-binding</keyword>
<dbReference type="PANTHER" id="PTHR46011">
    <property type="entry name" value="NUCLEAR HORMONE RECEPTOR FAMILY MEMBER NHR-86-RELATED"/>
    <property type="match status" value="1"/>
</dbReference>
<keyword evidence="6" id="KW-0804">Transcription</keyword>
<dbReference type="SUPFAM" id="SSF48508">
    <property type="entry name" value="Nuclear receptor ligand-binding domain"/>
    <property type="match status" value="1"/>
</dbReference>
<evidence type="ECO:0000256" key="4">
    <source>
        <dbReference type="ARBA" id="ARBA00023015"/>
    </source>
</evidence>
<keyword evidence="7" id="KW-0675">Receptor</keyword>
<dbReference type="PROSITE" id="PS51030">
    <property type="entry name" value="NUCLEAR_REC_DBD_2"/>
    <property type="match status" value="1"/>
</dbReference>
<keyword evidence="4" id="KW-0805">Transcription regulation</keyword>
<dbReference type="InterPro" id="IPR000536">
    <property type="entry name" value="Nucl_hrmn_rcpt_lig-bd"/>
</dbReference>
<dbReference type="AlphaFoldDB" id="A0AAN5CLC1"/>
<dbReference type="GO" id="GO:0043565">
    <property type="term" value="F:sequence-specific DNA binding"/>
    <property type="evidence" value="ECO:0007669"/>
    <property type="project" value="InterPro"/>
</dbReference>
<evidence type="ECO:0000256" key="3">
    <source>
        <dbReference type="ARBA" id="ARBA00022833"/>
    </source>
</evidence>
<evidence type="ECO:0000313" key="11">
    <source>
        <dbReference type="EMBL" id="GMR46534.1"/>
    </source>
</evidence>
<protein>
    <recommendedName>
        <fullName evidence="13">Nuclear receptor</fullName>
    </recommendedName>
</protein>
<proteinExistence type="predicted"/>
<dbReference type="PANTHER" id="PTHR46011:SF6">
    <property type="entry name" value="HIGH ZINC ACTIVATED NUCLEAR RECEPTOR PROTEIN"/>
    <property type="match status" value="1"/>
</dbReference>
<evidence type="ECO:0000259" key="9">
    <source>
        <dbReference type="PROSITE" id="PS51030"/>
    </source>
</evidence>
<feature type="non-terminal residue" evidence="11">
    <location>
        <position position="289"/>
    </location>
</feature>
<dbReference type="InterPro" id="IPR013088">
    <property type="entry name" value="Znf_NHR/GATA"/>
</dbReference>
<gene>
    <name evidence="11" type="ORF">PMAYCL1PPCAC_16729</name>
</gene>
<evidence type="ECO:0000256" key="8">
    <source>
        <dbReference type="ARBA" id="ARBA00023242"/>
    </source>
</evidence>
<name>A0AAN5CLC1_9BILA</name>
<keyword evidence="3" id="KW-0862">Zinc</keyword>
<dbReference type="Gene3D" id="1.10.565.10">
    <property type="entry name" value="Retinoid X Receptor"/>
    <property type="match status" value="1"/>
</dbReference>
<evidence type="ECO:0000313" key="12">
    <source>
        <dbReference type="Proteomes" id="UP001328107"/>
    </source>
</evidence>
<evidence type="ECO:0008006" key="13">
    <source>
        <dbReference type="Google" id="ProtNLM"/>
    </source>
</evidence>
<evidence type="ECO:0000256" key="5">
    <source>
        <dbReference type="ARBA" id="ARBA00023125"/>
    </source>
</evidence>
<keyword evidence="12" id="KW-1185">Reference proteome</keyword>
<organism evidence="11 12">
    <name type="scientific">Pristionchus mayeri</name>
    <dbReference type="NCBI Taxonomy" id="1317129"/>
    <lineage>
        <taxon>Eukaryota</taxon>
        <taxon>Metazoa</taxon>
        <taxon>Ecdysozoa</taxon>
        <taxon>Nematoda</taxon>
        <taxon>Chromadorea</taxon>
        <taxon>Rhabditida</taxon>
        <taxon>Rhabditina</taxon>
        <taxon>Diplogasteromorpha</taxon>
        <taxon>Diplogasteroidea</taxon>
        <taxon>Neodiplogasteridae</taxon>
        <taxon>Pristionchus</taxon>
    </lineage>
</organism>
<dbReference type="GO" id="GO:0008270">
    <property type="term" value="F:zinc ion binding"/>
    <property type="evidence" value="ECO:0007669"/>
    <property type="project" value="UniProtKB-KW"/>
</dbReference>
<dbReference type="InterPro" id="IPR001628">
    <property type="entry name" value="Znf_hrmn_rcpt"/>
</dbReference>
<dbReference type="Pfam" id="PF00104">
    <property type="entry name" value="Hormone_recep"/>
    <property type="match status" value="1"/>
</dbReference>
<dbReference type="GO" id="GO:0003700">
    <property type="term" value="F:DNA-binding transcription factor activity"/>
    <property type="evidence" value="ECO:0007669"/>
    <property type="project" value="InterPro"/>
</dbReference>
<keyword evidence="1" id="KW-0479">Metal-binding</keyword>
<dbReference type="Gene3D" id="3.30.50.10">
    <property type="entry name" value="Erythroid Transcription Factor GATA-1, subunit A"/>
    <property type="match status" value="1"/>
</dbReference>
<sequence>RACACFYTRTVKAGRKFACRQGDRKCVIRKHQNYMCRRCRYDKCVEFGMIYEPRAKRRPKNKEKAILELLQSSPLVERNEEASLIDRMEAEYRSMYARRLVQEKEYVTQRKLTRYNHPIQELYLSDFPAFYELFRIAIKESNAILQNVFEEFTNFPIEHRVTLFKNFLAKFNMMEGIYLSTKYFKNSTMVMASLITCGDMSDQEEWMKNETRIVKKEAFLVSAKGFMNEYMELFGSIGKLSQLTEREFYALAVLIYCDIDTSSDLPEDIVVVTQKTREQLFKELQRYYR</sequence>
<evidence type="ECO:0000259" key="10">
    <source>
        <dbReference type="PROSITE" id="PS51843"/>
    </source>
</evidence>
<feature type="domain" description="NR LBD" evidence="10">
    <location>
        <begin position="79"/>
        <end position="289"/>
    </location>
</feature>
<dbReference type="SUPFAM" id="SSF57716">
    <property type="entry name" value="Glucocorticoid receptor-like (DNA-binding domain)"/>
    <property type="match status" value="1"/>
</dbReference>
<evidence type="ECO:0000256" key="2">
    <source>
        <dbReference type="ARBA" id="ARBA00022771"/>
    </source>
</evidence>
<evidence type="ECO:0000256" key="7">
    <source>
        <dbReference type="ARBA" id="ARBA00023170"/>
    </source>
</evidence>
<evidence type="ECO:0000256" key="1">
    <source>
        <dbReference type="ARBA" id="ARBA00022723"/>
    </source>
</evidence>
<accession>A0AAN5CLC1</accession>
<dbReference type="PROSITE" id="PS51843">
    <property type="entry name" value="NR_LBD"/>
    <property type="match status" value="1"/>
</dbReference>
<dbReference type="Pfam" id="PF00105">
    <property type="entry name" value="zf-C4"/>
    <property type="match status" value="1"/>
</dbReference>